<protein>
    <submittedName>
        <fullName evidence="1">Uncharacterized protein</fullName>
    </submittedName>
</protein>
<name>X0XZM0_9ZZZZ</name>
<feature type="non-terminal residue" evidence="1">
    <location>
        <position position="1"/>
    </location>
</feature>
<dbReference type="EMBL" id="BARS01053118">
    <property type="protein sequence ID" value="GAG48855.1"/>
    <property type="molecule type" value="Genomic_DNA"/>
</dbReference>
<accession>X0XZM0</accession>
<reference evidence="1" key="1">
    <citation type="journal article" date="2014" name="Front. Microbiol.">
        <title>High frequency of phylogenetically diverse reductive dehalogenase-homologous genes in deep subseafloor sedimentary metagenomes.</title>
        <authorList>
            <person name="Kawai M."/>
            <person name="Futagami T."/>
            <person name="Toyoda A."/>
            <person name="Takaki Y."/>
            <person name="Nishi S."/>
            <person name="Hori S."/>
            <person name="Arai W."/>
            <person name="Tsubouchi T."/>
            <person name="Morono Y."/>
            <person name="Uchiyama I."/>
            <person name="Ito T."/>
            <person name="Fujiyama A."/>
            <person name="Inagaki F."/>
            <person name="Takami H."/>
        </authorList>
    </citation>
    <scope>NUCLEOTIDE SEQUENCE</scope>
    <source>
        <strain evidence="1">Expedition CK06-06</strain>
    </source>
</reference>
<sequence>SSNPADIQERLATMESQLAPIGSALTEKDLAFYMDYLTLAQEAYQRPSTEYQAIWDLVMSAFEAVLGGFDQYDTGGYVARTGPAIVHQGEHVSRPGENGGEQHFHFNIPITVNGAQDPRDTSRKIEEDLTRFFQGKGRRMIQGAAGGH</sequence>
<evidence type="ECO:0000313" key="1">
    <source>
        <dbReference type="EMBL" id="GAG48855.1"/>
    </source>
</evidence>
<organism evidence="1">
    <name type="scientific">marine sediment metagenome</name>
    <dbReference type="NCBI Taxonomy" id="412755"/>
    <lineage>
        <taxon>unclassified sequences</taxon>
        <taxon>metagenomes</taxon>
        <taxon>ecological metagenomes</taxon>
    </lineage>
</organism>
<proteinExistence type="predicted"/>
<dbReference type="AlphaFoldDB" id="X0XZM0"/>
<comment type="caution">
    <text evidence="1">The sequence shown here is derived from an EMBL/GenBank/DDBJ whole genome shotgun (WGS) entry which is preliminary data.</text>
</comment>
<gene>
    <name evidence="1" type="ORF">S01H1_78876</name>
</gene>